<dbReference type="Gene3D" id="1.20.120.450">
    <property type="entry name" value="dinb family like domain"/>
    <property type="match status" value="1"/>
</dbReference>
<accession>A0ABW5CUR8</accession>
<name>A0ABW5CUR8_9BACT</name>
<evidence type="ECO:0000313" key="2">
    <source>
        <dbReference type="EMBL" id="MFD2245768.1"/>
    </source>
</evidence>
<evidence type="ECO:0000259" key="1">
    <source>
        <dbReference type="Pfam" id="PF12867"/>
    </source>
</evidence>
<dbReference type="Proteomes" id="UP001597374">
    <property type="component" value="Unassembled WGS sequence"/>
</dbReference>
<protein>
    <submittedName>
        <fullName evidence="2">DinB family protein</fullName>
    </submittedName>
</protein>
<reference evidence="3" key="1">
    <citation type="journal article" date="2019" name="Int. J. Syst. Evol. Microbiol.">
        <title>The Global Catalogue of Microorganisms (GCM) 10K type strain sequencing project: providing services to taxonomists for standard genome sequencing and annotation.</title>
        <authorList>
            <consortium name="The Broad Institute Genomics Platform"/>
            <consortium name="The Broad Institute Genome Sequencing Center for Infectious Disease"/>
            <person name="Wu L."/>
            <person name="Ma J."/>
        </authorList>
    </citation>
    <scope>NUCLEOTIDE SEQUENCE [LARGE SCALE GENOMIC DNA]</scope>
    <source>
        <strain evidence="3">CGMCC 4.1782</strain>
    </source>
</reference>
<proteinExistence type="predicted"/>
<feature type="domain" description="DinB-like" evidence="1">
    <location>
        <begin position="36"/>
        <end position="168"/>
    </location>
</feature>
<dbReference type="InterPro" id="IPR024775">
    <property type="entry name" value="DinB-like"/>
</dbReference>
<organism evidence="2 3">
    <name type="scientific">Pontibacter ruber</name>
    <dbReference type="NCBI Taxonomy" id="1343895"/>
    <lineage>
        <taxon>Bacteria</taxon>
        <taxon>Pseudomonadati</taxon>
        <taxon>Bacteroidota</taxon>
        <taxon>Cytophagia</taxon>
        <taxon>Cytophagales</taxon>
        <taxon>Hymenobacteraceae</taxon>
        <taxon>Pontibacter</taxon>
    </lineage>
</organism>
<dbReference type="EMBL" id="JBHUIM010000001">
    <property type="protein sequence ID" value="MFD2245768.1"/>
    <property type="molecule type" value="Genomic_DNA"/>
</dbReference>
<keyword evidence="3" id="KW-1185">Reference proteome</keyword>
<dbReference type="SUPFAM" id="SSF109854">
    <property type="entry name" value="DinB/YfiT-like putative metalloenzymes"/>
    <property type="match status" value="1"/>
</dbReference>
<sequence>MNPVITYPGTDEYPEGMKNYIEAAKAEDLLSGLAASQEYIINFMLGLDEERLSHRYAPGKWSIKELMVHMMDAERIFAYRALRFARQDKTDLAGFDENQYVGPSKADKRTITSILAEYAAVRQATIELFKNFDTEMLNQTGTANNNRVSVRALGYAILGHEIHHLNIIRQRYMES</sequence>
<dbReference type="RefSeq" id="WP_250427418.1">
    <property type="nucleotide sequence ID" value="NZ_JALPRR010000001.1"/>
</dbReference>
<comment type="caution">
    <text evidence="2">The sequence shown here is derived from an EMBL/GenBank/DDBJ whole genome shotgun (WGS) entry which is preliminary data.</text>
</comment>
<evidence type="ECO:0000313" key="3">
    <source>
        <dbReference type="Proteomes" id="UP001597374"/>
    </source>
</evidence>
<dbReference type="Pfam" id="PF12867">
    <property type="entry name" value="DinB_2"/>
    <property type="match status" value="1"/>
</dbReference>
<dbReference type="InterPro" id="IPR034660">
    <property type="entry name" value="DinB/YfiT-like"/>
</dbReference>
<gene>
    <name evidence="2" type="ORF">ACFSKP_05845</name>
</gene>